<dbReference type="AlphaFoldDB" id="A0A151Z8P5"/>
<proteinExistence type="predicted"/>
<evidence type="ECO:0000256" key="1">
    <source>
        <dbReference type="SAM" id="MobiDB-lite"/>
    </source>
</evidence>
<organism evidence="2 3">
    <name type="scientific">Tieghemostelium lacteum</name>
    <name type="common">Slime mold</name>
    <name type="synonym">Dictyostelium lacteum</name>
    <dbReference type="NCBI Taxonomy" id="361077"/>
    <lineage>
        <taxon>Eukaryota</taxon>
        <taxon>Amoebozoa</taxon>
        <taxon>Evosea</taxon>
        <taxon>Eumycetozoa</taxon>
        <taxon>Dictyostelia</taxon>
        <taxon>Dictyosteliales</taxon>
        <taxon>Raperosteliaceae</taxon>
        <taxon>Tieghemostelium</taxon>
    </lineage>
</organism>
<keyword evidence="3" id="KW-1185">Reference proteome</keyword>
<gene>
    <name evidence="2" type="ORF">DLAC_08782</name>
</gene>
<dbReference type="OMA" id="QRFTKIY"/>
<protein>
    <submittedName>
        <fullName evidence="2">Uncharacterized protein</fullName>
    </submittedName>
</protein>
<dbReference type="Proteomes" id="UP000076078">
    <property type="component" value="Unassembled WGS sequence"/>
</dbReference>
<feature type="compositionally biased region" description="Basic residues" evidence="1">
    <location>
        <begin position="175"/>
        <end position="188"/>
    </location>
</feature>
<dbReference type="InParanoid" id="A0A151Z8P5"/>
<dbReference type="FunCoup" id="A0A151Z8P5">
    <property type="interactions" value="738"/>
</dbReference>
<dbReference type="EMBL" id="LODT01000037">
    <property type="protein sequence ID" value="KYQ90184.1"/>
    <property type="molecule type" value="Genomic_DNA"/>
</dbReference>
<sequence length="198" mass="22789">MSFLGIYSRKSIGLLQGSLLKYNQTLVCGSSLSMYSRQAGKAPAHGGKAKKGVDAFDEDTEGQIQQTKISKQSMTKIIQRFTKIYKKPEKSAPQTEEEQKLRKFITGFNKYRQEIINRRDKESRDKLNLQWEAVMELPEDLRKIAMLIDTHDEQPALLQHLTWTPPTKGDPKQKIQMKKKDKSLKRSQRFIENTGSQS</sequence>
<comment type="caution">
    <text evidence="2">The sequence shown here is derived from an EMBL/GenBank/DDBJ whole genome shotgun (WGS) entry which is preliminary data.</text>
</comment>
<evidence type="ECO:0000313" key="2">
    <source>
        <dbReference type="EMBL" id="KYQ90184.1"/>
    </source>
</evidence>
<dbReference type="OrthoDB" id="20636at2759"/>
<evidence type="ECO:0000313" key="3">
    <source>
        <dbReference type="Proteomes" id="UP000076078"/>
    </source>
</evidence>
<feature type="region of interest" description="Disordered" evidence="1">
    <location>
        <begin position="162"/>
        <end position="198"/>
    </location>
</feature>
<accession>A0A151Z8P5</accession>
<name>A0A151Z8P5_TIELA</name>
<reference evidence="2 3" key="1">
    <citation type="submission" date="2015-12" db="EMBL/GenBank/DDBJ databases">
        <title>Dictyostelia acquired genes for synthesis and detection of signals that induce cell-type specialization by lateral gene transfer from prokaryotes.</title>
        <authorList>
            <person name="Gloeckner G."/>
            <person name="Schaap P."/>
        </authorList>
    </citation>
    <scope>NUCLEOTIDE SEQUENCE [LARGE SCALE GENOMIC DNA]</scope>
    <source>
        <strain evidence="2 3">TK</strain>
    </source>
</reference>